<dbReference type="Proteomes" id="UP000265618">
    <property type="component" value="Unassembled WGS sequence"/>
</dbReference>
<evidence type="ECO:0000313" key="3">
    <source>
        <dbReference type="Proteomes" id="UP000265618"/>
    </source>
</evidence>
<reference evidence="2 3" key="1">
    <citation type="journal article" date="2018" name="PLoS ONE">
        <title>The draft genome of Kipferlia bialata reveals reductive genome evolution in fornicate parasites.</title>
        <authorList>
            <person name="Tanifuji G."/>
            <person name="Takabayashi S."/>
            <person name="Kume K."/>
            <person name="Takagi M."/>
            <person name="Nakayama T."/>
            <person name="Kamikawa R."/>
            <person name="Inagaki Y."/>
            <person name="Hashimoto T."/>
        </authorList>
    </citation>
    <scope>NUCLEOTIDE SEQUENCE [LARGE SCALE GENOMIC DNA]</scope>
    <source>
        <strain evidence="2">NY0173</strain>
    </source>
</reference>
<keyword evidence="3" id="KW-1185">Reference proteome</keyword>
<sequence>MPGHAYLAKNSDSGGYFVLDRSTSVDRAISAPQGGSGHATRPSVIADEVLDLLRLQAGSGAPATRIPVRKSRKTARTSTRTTERKRDEPRVGRGRDRGRDIARPVRATRSTRETRSTSASGGMSMLALSGKRRERGTVRPKARAPVRGHTRDRERPPVRKKSGTRGTRQRERERERETKPLYGLN</sequence>
<protein>
    <submittedName>
        <fullName evidence="2">Uncharacterized protein</fullName>
    </submittedName>
</protein>
<feature type="region of interest" description="Disordered" evidence="1">
    <location>
        <begin position="56"/>
        <end position="185"/>
    </location>
</feature>
<accession>A0A9K3GMP3</accession>
<evidence type="ECO:0000313" key="2">
    <source>
        <dbReference type="EMBL" id="GIQ88393.1"/>
    </source>
</evidence>
<comment type="caution">
    <text evidence="2">The sequence shown here is derived from an EMBL/GenBank/DDBJ whole genome shotgun (WGS) entry which is preliminary data.</text>
</comment>
<name>A0A9K3GMP3_9EUKA</name>
<feature type="non-terminal residue" evidence="2">
    <location>
        <position position="1"/>
    </location>
</feature>
<evidence type="ECO:0000256" key="1">
    <source>
        <dbReference type="SAM" id="MobiDB-lite"/>
    </source>
</evidence>
<feature type="compositionally biased region" description="Basic and acidic residues" evidence="1">
    <location>
        <begin position="168"/>
        <end position="179"/>
    </location>
</feature>
<proteinExistence type="predicted"/>
<feature type="compositionally biased region" description="Basic and acidic residues" evidence="1">
    <location>
        <begin position="81"/>
        <end position="103"/>
    </location>
</feature>
<dbReference type="AlphaFoldDB" id="A0A9K3GMP3"/>
<gene>
    <name evidence="2" type="ORF">KIPB_010634</name>
</gene>
<feature type="compositionally biased region" description="Basic residues" evidence="1">
    <location>
        <begin position="130"/>
        <end position="148"/>
    </location>
</feature>
<dbReference type="EMBL" id="BDIP01004032">
    <property type="protein sequence ID" value="GIQ88393.1"/>
    <property type="molecule type" value="Genomic_DNA"/>
</dbReference>
<organism evidence="2 3">
    <name type="scientific">Kipferlia bialata</name>
    <dbReference type="NCBI Taxonomy" id="797122"/>
    <lineage>
        <taxon>Eukaryota</taxon>
        <taxon>Metamonada</taxon>
        <taxon>Carpediemonas-like organisms</taxon>
        <taxon>Kipferlia</taxon>
    </lineage>
</organism>